<evidence type="ECO:0000256" key="5">
    <source>
        <dbReference type="ARBA" id="ARBA00022837"/>
    </source>
</evidence>
<dbReference type="PROSITE" id="PS50222">
    <property type="entry name" value="EF_HAND_2"/>
    <property type="match status" value="4"/>
</dbReference>
<dbReference type="CDD" id="cd00051">
    <property type="entry name" value="EFh"/>
    <property type="match status" value="1"/>
</dbReference>
<proteinExistence type="predicted"/>
<feature type="transmembrane region" description="Helical" evidence="10">
    <location>
        <begin position="677"/>
        <end position="700"/>
    </location>
</feature>
<feature type="transmembrane region" description="Helical" evidence="10">
    <location>
        <begin position="145"/>
        <end position="166"/>
    </location>
</feature>
<sequence length="703" mass="79269">MAHITLLAFITLLMIANVQSRSIRSSSDEQLVPSGVEHLEINSSILSLKPLNSTQHTCVHYYSFLPCATNIPGFIFQIVVFEYLLILGDKFLTKGRQQLFSILGVGIYGATLFRILAVLPTNVLILASGLAQNREDARARIENGAGLLAGSTVFCLTLQWGICVLLGRRKIAQESEPNQESKAPTKRCLMVKQRLSRLKEYGVRTDTKTKYTAGIMLLSLIPVILVELASAFESRPWSHIVTLVVVGAALVSYFLFLSRRQWIQERSLEYSREQLLLAGFLDHLQKFAKRRLVNKEGKVDVSCVKRTFRNIDKNNDNHISQKELKDFLKHMKSGDLEFDDAFAVQELMTQFDEDSNRSITEDEFVSGCHKIIGKAKQMVADDNDSSRKYLPQLHKMVQPLIERKKAKLAEIEQQLSQILNTAQNQQLAFLVTDGKPDVDKIRSLFAEFDKDDNKKMTARELKGMIKSKFGSAKLDHDDVVKKMMKVFDVDKDKEIHVEEFTDGMKKRLSGDFQLIDECIESLISESCISSLKLQKEKSIKKMSLRALTKSGILVVLGVAIVSSLGMPLINNTQLLSERIGISSFYISFVVLPFAVNFKTAMATIFPASQKKEEASSIMFSEIYGAVFMNNVSGLLTLLALIWARGFTWDYSAEVIVLLVVSAIIGAIAFLRRIYPLWTCLLAFSFYPLSLVLFYVIRFVLGWK</sequence>
<dbReference type="Gene3D" id="1.10.238.10">
    <property type="entry name" value="EF-hand"/>
    <property type="match status" value="2"/>
</dbReference>
<gene>
    <name evidence="13" type="ORF">RCOM_1013130</name>
</gene>
<accession>B9S960</accession>
<dbReference type="GO" id="GO:0005509">
    <property type="term" value="F:calcium ion binding"/>
    <property type="evidence" value="ECO:0007669"/>
    <property type="project" value="InterPro"/>
</dbReference>
<protein>
    <submittedName>
        <fullName evidence="13">Calmodulin, putative</fullName>
    </submittedName>
</protein>
<evidence type="ECO:0000256" key="7">
    <source>
        <dbReference type="ARBA" id="ARBA00023065"/>
    </source>
</evidence>
<evidence type="ECO:0000256" key="11">
    <source>
        <dbReference type="SAM" id="SignalP"/>
    </source>
</evidence>
<dbReference type="GO" id="GO:0015369">
    <property type="term" value="F:calcium:proton antiporter activity"/>
    <property type="evidence" value="ECO:0000318"/>
    <property type="project" value="GO_Central"/>
</dbReference>
<feature type="transmembrane region" description="Helical" evidence="10">
    <location>
        <begin position="211"/>
        <end position="231"/>
    </location>
</feature>
<feature type="transmembrane region" description="Helical" evidence="10">
    <location>
        <begin position="650"/>
        <end position="670"/>
    </location>
</feature>
<dbReference type="InterPro" id="IPR002048">
    <property type="entry name" value="EF_hand_dom"/>
</dbReference>
<dbReference type="AlphaFoldDB" id="B9S960"/>
<feature type="domain" description="EF-hand" evidence="12">
    <location>
        <begin position="299"/>
        <end position="334"/>
    </location>
</feature>
<dbReference type="Proteomes" id="UP000008311">
    <property type="component" value="Unassembled WGS sequence"/>
</dbReference>
<keyword evidence="4 10" id="KW-0812">Transmembrane</keyword>
<dbReference type="GO" id="GO:0070588">
    <property type="term" value="P:calcium ion transmembrane transport"/>
    <property type="evidence" value="ECO:0000318"/>
    <property type="project" value="GO_Central"/>
</dbReference>
<keyword evidence="2" id="KW-0813">Transport</keyword>
<evidence type="ECO:0000256" key="10">
    <source>
        <dbReference type="SAM" id="Phobius"/>
    </source>
</evidence>
<dbReference type="PROSITE" id="PS00018">
    <property type="entry name" value="EF_HAND_1"/>
    <property type="match status" value="3"/>
</dbReference>
<feature type="domain" description="EF-hand" evidence="12">
    <location>
        <begin position="475"/>
        <end position="510"/>
    </location>
</feature>
<keyword evidence="14" id="KW-1185">Reference proteome</keyword>
<evidence type="ECO:0000256" key="9">
    <source>
        <dbReference type="SAM" id="Coils"/>
    </source>
</evidence>
<dbReference type="InterPro" id="IPR011992">
    <property type="entry name" value="EF-hand-dom_pair"/>
</dbReference>
<feature type="domain" description="EF-hand" evidence="12">
    <location>
        <begin position="436"/>
        <end position="471"/>
    </location>
</feature>
<keyword evidence="9" id="KW-0175">Coiled coil</keyword>
<reference evidence="14" key="1">
    <citation type="journal article" date="2010" name="Nat. Biotechnol.">
        <title>Draft genome sequence of the oilseed species Ricinus communis.</title>
        <authorList>
            <person name="Chan A.P."/>
            <person name="Crabtree J."/>
            <person name="Zhao Q."/>
            <person name="Lorenzi H."/>
            <person name="Orvis J."/>
            <person name="Puiu D."/>
            <person name="Melake-Berhan A."/>
            <person name="Jones K.M."/>
            <person name="Redman J."/>
            <person name="Chen G."/>
            <person name="Cahoon E.B."/>
            <person name="Gedil M."/>
            <person name="Stanke M."/>
            <person name="Haas B.J."/>
            <person name="Wortman J.R."/>
            <person name="Fraser-Liggett C.M."/>
            <person name="Ravel J."/>
            <person name="Rabinowicz P.D."/>
        </authorList>
    </citation>
    <scope>NUCLEOTIDE SEQUENCE [LARGE SCALE GENOMIC DNA]</scope>
    <source>
        <strain evidence="14">cv. Hale</strain>
    </source>
</reference>
<keyword evidence="3" id="KW-0050">Antiport</keyword>
<feature type="transmembrane region" description="Helical" evidence="10">
    <location>
        <begin position="550"/>
        <end position="569"/>
    </location>
</feature>
<dbReference type="EMBL" id="EQ973895">
    <property type="protein sequence ID" value="EEF39829.1"/>
    <property type="molecule type" value="Genomic_DNA"/>
</dbReference>
<keyword evidence="6 10" id="KW-1133">Transmembrane helix</keyword>
<feature type="transmembrane region" description="Helical" evidence="10">
    <location>
        <begin position="581"/>
        <end position="601"/>
    </location>
</feature>
<name>B9S960_RICCO</name>
<evidence type="ECO:0000256" key="2">
    <source>
        <dbReference type="ARBA" id="ARBA00022448"/>
    </source>
</evidence>
<organism evidence="13 14">
    <name type="scientific">Ricinus communis</name>
    <name type="common">Castor bean</name>
    <dbReference type="NCBI Taxonomy" id="3988"/>
    <lineage>
        <taxon>Eukaryota</taxon>
        <taxon>Viridiplantae</taxon>
        <taxon>Streptophyta</taxon>
        <taxon>Embryophyta</taxon>
        <taxon>Tracheophyta</taxon>
        <taxon>Spermatophyta</taxon>
        <taxon>Magnoliopsida</taxon>
        <taxon>eudicotyledons</taxon>
        <taxon>Gunneridae</taxon>
        <taxon>Pentapetalae</taxon>
        <taxon>rosids</taxon>
        <taxon>fabids</taxon>
        <taxon>Malpighiales</taxon>
        <taxon>Euphorbiaceae</taxon>
        <taxon>Acalyphoideae</taxon>
        <taxon>Acalypheae</taxon>
        <taxon>Ricinus</taxon>
    </lineage>
</organism>
<evidence type="ECO:0000313" key="13">
    <source>
        <dbReference type="EMBL" id="EEF39829.1"/>
    </source>
</evidence>
<evidence type="ECO:0000256" key="8">
    <source>
        <dbReference type="ARBA" id="ARBA00023136"/>
    </source>
</evidence>
<feature type="domain" description="EF-hand" evidence="12">
    <location>
        <begin position="339"/>
        <end position="374"/>
    </location>
</feature>
<keyword evidence="11" id="KW-0732">Signal</keyword>
<evidence type="ECO:0000256" key="1">
    <source>
        <dbReference type="ARBA" id="ARBA00004127"/>
    </source>
</evidence>
<dbReference type="eggNOG" id="ENOG502QRBZ">
    <property type="taxonomic scope" value="Eukaryota"/>
</dbReference>
<dbReference type="InterPro" id="IPR018247">
    <property type="entry name" value="EF_Hand_1_Ca_BS"/>
</dbReference>
<dbReference type="GO" id="GO:0016020">
    <property type="term" value="C:membrane"/>
    <property type="evidence" value="ECO:0007669"/>
    <property type="project" value="InterPro"/>
</dbReference>
<feature type="transmembrane region" description="Helical" evidence="10">
    <location>
        <begin position="622"/>
        <end position="644"/>
    </location>
</feature>
<feature type="transmembrane region" description="Helical" evidence="10">
    <location>
        <begin position="61"/>
        <end position="87"/>
    </location>
</feature>
<keyword evidence="5" id="KW-0106">Calcium</keyword>
<feature type="transmembrane region" description="Helical" evidence="10">
    <location>
        <begin position="237"/>
        <end position="257"/>
    </location>
</feature>
<dbReference type="Pfam" id="PF13499">
    <property type="entry name" value="EF-hand_7"/>
    <property type="match status" value="2"/>
</dbReference>
<dbReference type="GO" id="GO:0012505">
    <property type="term" value="C:endomembrane system"/>
    <property type="evidence" value="ECO:0007669"/>
    <property type="project" value="UniProtKB-SubCell"/>
</dbReference>
<feature type="coiled-coil region" evidence="9">
    <location>
        <begin position="401"/>
        <end position="428"/>
    </location>
</feature>
<dbReference type="PANTHER" id="PTHR31503">
    <property type="entry name" value="VACUOLAR CALCIUM ION TRANSPORTER"/>
    <property type="match status" value="1"/>
</dbReference>
<dbReference type="Pfam" id="PF01699">
    <property type="entry name" value="Na_Ca_ex"/>
    <property type="match status" value="1"/>
</dbReference>
<evidence type="ECO:0000256" key="3">
    <source>
        <dbReference type="ARBA" id="ARBA00022449"/>
    </source>
</evidence>
<evidence type="ECO:0000256" key="4">
    <source>
        <dbReference type="ARBA" id="ARBA00022692"/>
    </source>
</evidence>
<dbReference type="PANTHER" id="PTHR31503:SF85">
    <property type="entry name" value="CALCIUM-BINDING EF-HAND FAMILY PROTEIN"/>
    <property type="match status" value="1"/>
</dbReference>
<feature type="signal peptide" evidence="11">
    <location>
        <begin position="1"/>
        <end position="20"/>
    </location>
</feature>
<dbReference type="InterPro" id="IPR004713">
    <property type="entry name" value="CaH_exchang"/>
</dbReference>
<dbReference type="InParanoid" id="B9S960"/>
<evidence type="ECO:0000256" key="6">
    <source>
        <dbReference type="ARBA" id="ARBA00022989"/>
    </source>
</evidence>
<keyword evidence="7" id="KW-0406">Ion transport</keyword>
<comment type="subcellular location">
    <subcellularLocation>
        <location evidence="1">Endomembrane system</location>
        <topology evidence="1">Multi-pass membrane protein</topology>
    </subcellularLocation>
</comment>
<keyword evidence="8 10" id="KW-0472">Membrane</keyword>
<evidence type="ECO:0000259" key="12">
    <source>
        <dbReference type="PROSITE" id="PS50222"/>
    </source>
</evidence>
<dbReference type="InterPro" id="IPR004837">
    <property type="entry name" value="NaCa_Exmemb"/>
</dbReference>
<feature type="chain" id="PRO_5002891256" evidence="11">
    <location>
        <begin position="21"/>
        <end position="703"/>
    </location>
</feature>
<evidence type="ECO:0000313" key="14">
    <source>
        <dbReference type="Proteomes" id="UP000008311"/>
    </source>
</evidence>
<dbReference type="STRING" id="3988.B9S960"/>
<dbReference type="SMART" id="SM00054">
    <property type="entry name" value="EFh"/>
    <property type="match status" value="4"/>
</dbReference>
<dbReference type="SUPFAM" id="SSF47473">
    <property type="entry name" value="EF-hand"/>
    <property type="match status" value="1"/>
</dbReference>
<dbReference type="GO" id="GO:0006874">
    <property type="term" value="P:intracellular calcium ion homeostasis"/>
    <property type="evidence" value="ECO:0000318"/>
    <property type="project" value="GO_Central"/>
</dbReference>
<feature type="transmembrane region" description="Helical" evidence="10">
    <location>
        <begin position="99"/>
        <end position="125"/>
    </location>
</feature>